<dbReference type="Pfam" id="PF07940">
    <property type="entry name" value="Hepar_II_III_C"/>
    <property type="match status" value="1"/>
</dbReference>
<dbReference type="SUPFAM" id="SSF48230">
    <property type="entry name" value="Chondroitin AC/alginate lyase"/>
    <property type="match status" value="1"/>
</dbReference>
<accession>A0ABW5QHI3</accession>
<evidence type="ECO:0000259" key="2">
    <source>
        <dbReference type="Pfam" id="PF07940"/>
    </source>
</evidence>
<gene>
    <name evidence="3" type="ORF">ACFSX5_04440</name>
</gene>
<proteinExistence type="predicted"/>
<dbReference type="EMBL" id="JBHUNP010000001">
    <property type="protein sequence ID" value="MFD2647044.1"/>
    <property type="molecule type" value="Genomic_DNA"/>
</dbReference>
<evidence type="ECO:0000256" key="1">
    <source>
        <dbReference type="ARBA" id="ARBA00004196"/>
    </source>
</evidence>
<name>A0ABW5QHI3_9HYPH</name>
<dbReference type="RefSeq" id="WP_386832086.1">
    <property type="nucleotide sequence ID" value="NZ_JBHUNP010000001.1"/>
</dbReference>
<dbReference type="Proteomes" id="UP001597521">
    <property type="component" value="Unassembled WGS sequence"/>
</dbReference>
<sequence>MNLRRWNVRHVESVLAAAPDFAPFPRSDSSELEALKAGLGAEALPRLLADAELDAVAEIPALPARLYHEFRETGRREGYEDAQRDRRNMLYRLVMAEWLEAKGRFVPAIEDLTWARLEETNWAWPAHARDLDHPDRPTVDLAAAMTALDMAELDYLVGDRLAPNLRARLRAEVERRVVGPFLNRSDHWWLHTTPDKQVSNWTAVCVAGAVGAALYLETDVSRLAAIITRGLHSLADYLETFDRQGGSSEGPDYWTYGFGNYAVLAHLLYQRTGGAIDLLAGEFVRDIALFPVRTMLAPGVWASFSDSDSNPVFHPSLLTLLARHLHLPELLGLGMGNDFTVAGFNQFIWPLRQFAWPLPENPEPVRLARHDWYDEMGWMISRLEPDDPASLRLAAKGGHNDEMHNQNDVGAFMVVAGGKVVLTDPGRGRYSKSYFGPERYGNLMASSRGHSVPVVNGHEQAAGRAHAARVLHHSHGDDADRLELEMAAAYPAEAGLERLERRITFDRSVRGGRVLLEDSFAFAAGDGEFQSVLVTPLAVSAGNGTVEIGQSGAGVRVDYDAAGLAVTLDRHEQVEKQYQPAVDLTRVLFTPRQQGREGRVALEISPLG</sequence>
<evidence type="ECO:0000313" key="4">
    <source>
        <dbReference type="Proteomes" id="UP001597521"/>
    </source>
</evidence>
<keyword evidence="4" id="KW-1185">Reference proteome</keyword>
<dbReference type="InterPro" id="IPR012480">
    <property type="entry name" value="Hepar_II_III_C"/>
</dbReference>
<dbReference type="Gene3D" id="2.70.98.70">
    <property type="match status" value="1"/>
</dbReference>
<comment type="caution">
    <text evidence="3">The sequence shown here is derived from an EMBL/GenBank/DDBJ whole genome shotgun (WGS) entry which is preliminary data.</text>
</comment>
<dbReference type="Gene3D" id="1.50.10.100">
    <property type="entry name" value="Chondroitin AC/alginate lyase"/>
    <property type="match status" value="1"/>
</dbReference>
<protein>
    <submittedName>
        <fullName evidence="3">Heparinase II/III family protein</fullName>
    </submittedName>
</protein>
<reference evidence="4" key="1">
    <citation type="journal article" date="2019" name="Int. J. Syst. Evol. Microbiol.">
        <title>The Global Catalogue of Microorganisms (GCM) 10K type strain sequencing project: providing services to taxonomists for standard genome sequencing and annotation.</title>
        <authorList>
            <consortium name="The Broad Institute Genomics Platform"/>
            <consortium name="The Broad Institute Genome Sequencing Center for Infectious Disease"/>
            <person name="Wu L."/>
            <person name="Ma J."/>
        </authorList>
    </citation>
    <scope>NUCLEOTIDE SEQUENCE [LARGE SCALE GENOMIC DNA]</scope>
    <source>
        <strain evidence="4">CCM 7427</strain>
    </source>
</reference>
<feature type="domain" description="Heparinase II/III-like C-terminal" evidence="2">
    <location>
        <begin position="369"/>
        <end position="529"/>
    </location>
</feature>
<comment type="subcellular location">
    <subcellularLocation>
        <location evidence="1">Cell envelope</location>
    </subcellularLocation>
</comment>
<evidence type="ECO:0000313" key="3">
    <source>
        <dbReference type="EMBL" id="MFD2647044.1"/>
    </source>
</evidence>
<organism evidence="3 4">
    <name type="scientific">Devosia albogilva</name>
    <dbReference type="NCBI Taxonomy" id="429726"/>
    <lineage>
        <taxon>Bacteria</taxon>
        <taxon>Pseudomonadati</taxon>
        <taxon>Pseudomonadota</taxon>
        <taxon>Alphaproteobacteria</taxon>
        <taxon>Hyphomicrobiales</taxon>
        <taxon>Devosiaceae</taxon>
        <taxon>Devosia</taxon>
    </lineage>
</organism>
<dbReference type="InterPro" id="IPR008929">
    <property type="entry name" value="Chondroitin_lyas"/>
</dbReference>